<proteinExistence type="predicted"/>
<evidence type="ECO:0000313" key="2">
    <source>
        <dbReference type="Proteomes" id="UP000178798"/>
    </source>
</evidence>
<gene>
    <name evidence="1" type="ORF">A2999_02080</name>
</gene>
<sequence>MSIGKHLPEFYKKDIKEERRDEIIEAGEEFIAKNENDPHLEFKEGDLKKIPQEDLELAKKFQEDKLTEKEITEQLEKKKDLLPQNKDYNFLTALKNKLLVKKAWEKLKNKKKAA</sequence>
<dbReference type="AlphaFoldDB" id="A0A1F8DTW3"/>
<dbReference type="Proteomes" id="UP000178798">
    <property type="component" value="Unassembled WGS sequence"/>
</dbReference>
<accession>A0A1F8DTW3</accession>
<reference evidence="1 2" key="1">
    <citation type="journal article" date="2016" name="Nat. Commun.">
        <title>Thousands of microbial genomes shed light on interconnected biogeochemical processes in an aquifer system.</title>
        <authorList>
            <person name="Anantharaman K."/>
            <person name="Brown C.T."/>
            <person name="Hug L.A."/>
            <person name="Sharon I."/>
            <person name="Castelle C.J."/>
            <person name="Probst A.J."/>
            <person name="Thomas B.C."/>
            <person name="Singh A."/>
            <person name="Wilkins M.J."/>
            <person name="Karaoz U."/>
            <person name="Brodie E.L."/>
            <person name="Williams K.H."/>
            <person name="Hubbard S.S."/>
            <person name="Banfield J.F."/>
        </authorList>
    </citation>
    <scope>NUCLEOTIDE SEQUENCE [LARGE SCALE GENOMIC DNA]</scope>
</reference>
<evidence type="ECO:0000313" key="1">
    <source>
        <dbReference type="EMBL" id="OGM92014.1"/>
    </source>
</evidence>
<protein>
    <submittedName>
        <fullName evidence="1">Uncharacterized protein</fullName>
    </submittedName>
</protein>
<comment type="caution">
    <text evidence="1">The sequence shown here is derived from an EMBL/GenBank/DDBJ whole genome shotgun (WGS) entry which is preliminary data.</text>
</comment>
<organism evidence="1 2">
    <name type="scientific">Candidatus Wolfebacteria bacterium RIFCSPLOWO2_01_FULL_38_11</name>
    <dbReference type="NCBI Taxonomy" id="1802556"/>
    <lineage>
        <taxon>Bacteria</taxon>
        <taxon>Candidatus Wolfeibacteriota</taxon>
    </lineage>
</organism>
<dbReference type="STRING" id="1802556.A2999_02080"/>
<name>A0A1F8DTW3_9BACT</name>
<dbReference type="EMBL" id="MGIQ01000002">
    <property type="protein sequence ID" value="OGM92014.1"/>
    <property type="molecule type" value="Genomic_DNA"/>
</dbReference>